<protein>
    <recommendedName>
        <fullName evidence="5">Fatty acid desaturase</fullName>
    </recommendedName>
</protein>
<comment type="caution">
    <text evidence="3">The sequence shown here is derived from an EMBL/GenBank/DDBJ whole genome shotgun (WGS) entry which is preliminary data.</text>
</comment>
<proteinExistence type="predicted"/>
<feature type="transmembrane region" description="Helical" evidence="2">
    <location>
        <begin position="67"/>
        <end position="87"/>
    </location>
</feature>
<dbReference type="AlphaFoldDB" id="A0AAW0R9S8"/>
<evidence type="ECO:0000256" key="1">
    <source>
        <dbReference type="SAM" id="MobiDB-lite"/>
    </source>
</evidence>
<feature type="transmembrane region" description="Helical" evidence="2">
    <location>
        <begin position="34"/>
        <end position="55"/>
    </location>
</feature>
<accession>A0AAW0R9S8</accession>
<evidence type="ECO:0000313" key="4">
    <source>
        <dbReference type="Proteomes" id="UP001392437"/>
    </source>
</evidence>
<dbReference type="Proteomes" id="UP001392437">
    <property type="component" value="Unassembled WGS sequence"/>
</dbReference>
<organism evidence="3 4">
    <name type="scientific">Apiospora kogelbergensis</name>
    <dbReference type="NCBI Taxonomy" id="1337665"/>
    <lineage>
        <taxon>Eukaryota</taxon>
        <taxon>Fungi</taxon>
        <taxon>Dikarya</taxon>
        <taxon>Ascomycota</taxon>
        <taxon>Pezizomycotina</taxon>
        <taxon>Sordariomycetes</taxon>
        <taxon>Xylariomycetidae</taxon>
        <taxon>Amphisphaeriales</taxon>
        <taxon>Apiosporaceae</taxon>
        <taxon>Apiospora</taxon>
    </lineage>
</organism>
<evidence type="ECO:0000313" key="3">
    <source>
        <dbReference type="EMBL" id="KAK8130634.1"/>
    </source>
</evidence>
<name>A0AAW0R9S8_9PEZI</name>
<feature type="transmembrane region" description="Helical" evidence="2">
    <location>
        <begin position="93"/>
        <end position="117"/>
    </location>
</feature>
<keyword evidence="2" id="KW-0812">Transmembrane</keyword>
<evidence type="ECO:0000256" key="2">
    <source>
        <dbReference type="SAM" id="Phobius"/>
    </source>
</evidence>
<feature type="compositionally biased region" description="Basic and acidic residues" evidence="1">
    <location>
        <begin position="315"/>
        <end position="327"/>
    </location>
</feature>
<evidence type="ECO:0008006" key="5">
    <source>
        <dbReference type="Google" id="ProtNLM"/>
    </source>
</evidence>
<gene>
    <name evidence="3" type="ORF">PG999_003014</name>
</gene>
<feature type="region of interest" description="Disordered" evidence="1">
    <location>
        <begin position="306"/>
        <end position="327"/>
    </location>
</feature>
<dbReference type="PANTHER" id="PTHR42044:SF2">
    <property type="entry name" value="DUF676 DOMAIN-CONTAINING PROTEIN"/>
    <property type="match status" value="1"/>
</dbReference>
<reference evidence="3 4" key="1">
    <citation type="submission" date="2023-01" db="EMBL/GenBank/DDBJ databases">
        <title>Analysis of 21 Apiospora genomes using comparative genomics revels a genus with tremendous synthesis potential of carbohydrate active enzymes and secondary metabolites.</title>
        <authorList>
            <person name="Sorensen T."/>
        </authorList>
    </citation>
    <scope>NUCLEOTIDE SEQUENCE [LARGE SCALE GENOMIC DNA]</scope>
    <source>
        <strain evidence="3 4">CBS 117206</strain>
    </source>
</reference>
<dbReference type="PANTHER" id="PTHR42044">
    <property type="entry name" value="DUF676 DOMAIN-CONTAINING PROTEIN-RELATED"/>
    <property type="match status" value="1"/>
</dbReference>
<keyword evidence="2" id="KW-1133">Transmembrane helix</keyword>
<keyword evidence="4" id="KW-1185">Reference proteome</keyword>
<keyword evidence="2" id="KW-0472">Membrane</keyword>
<sequence length="452" mass="51441">MNHGAEYYGSQVPNRNVINYTYTDMPWELILIDIWYAIKYSPSLSYVFWPLFPAYTFDELRLNVHNIWCMFIHAVLIILQVSFFLSLPMAAFLPVWTTLTTIGAFLSVNWVICRFCLNGPSLTYESREQYAQHHREHQNEQWIFLNGISVGRHWLQANLDRLALTFGRPIMGVHNRTNGIIFDLIEVMVQRCLNVGTSDVRLVYKELKKSCTMTDMTRSYLSCGGIEGGIVIDWLLQELPQDLLRKLEVYTFGNAANHFNNPQRHAKSQAFQDAEELTAYAGGKSPSYNARLVEDPKKGAYLTPTAEVASTPEEPNGKPDRNKKQASLDRAIRHIEHYAHTADYVAEWGVLHFATNKRATEQIPRFAGRLFSRDQPGHMLNQHYLHGMFPLARNAAGDYTGCAEDNEFMESFIGNSTGPDHGANRDFAREGLCLSMWSVKGGRESLAAGKCR</sequence>
<dbReference type="EMBL" id="JAQQWP010000002">
    <property type="protein sequence ID" value="KAK8130634.1"/>
    <property type="molecule type" value="Genomic_DNA"/>
</dbReference>